<sequence length="102" mass="11232">MRRIMNDKEAGRKKEVDEIAPHDSKKIRHLRPGTAGAPIAAPSMRLGAAISSSEVEHVLSPSFAEANLNDATDGGHRNPTNNLRLQRYNNNNNSTHLCKEGY</sequence>
<feature type="region of interest" description="Disordered" evidence="1">
    <location>
        <begin position="66"/>
        <end position="102"/>
    </location>
</feature>
<proteinExistence type="predicted"/>
<comment type="caution">
    <text evidence="2">The sequence shown here is derived from an EMBL/GenBank/DDBJ whole genome shotgun (WGS) entry which is preliminary data.</text>
</comment>
<dbReference type="Proteomes" id="UP001224775">
    <property type="component" value="Unassembled WGS sequence"/>
</dbReference>
<name>A0AAD8Y5E9_9STRA</name>
<reference evidence="2" key="1">
    <citation type="submission" date="2023-06" db="EMBL/GenBank/DDBJ databases">
        <title>Survivors Of The Sea: Transcriptome response of Skeletonema marinoi to long-term dormancy.</title>
        <authorList>
            <person name="Pinder M.I.M."/>
            <person name="Kourtchenko O."/>
            <person name="Robertson E.K."/>
            <person name="Larsson T."/>
            <person name="Maumus F."/>
            <person name="Osuna-Cruz C.M."/>
            <person name="Vancaester E."/>
            <person name="Stenow R."/>
            <person name="Vandepoele K."/>
            <person name="Ploug H."/>
            <person name="Bruchert V."/>
            <person name="Godhe A."/>
            <person name="Topel M."/>
        </authorList>
    </citation>
    <scope>NUCLEOTIDE SEQUENCE</scope>
    <source>
        <strain evidence="2">R05AC</strain>
    </source>
</reference>
<accession>A0AAD8Y5E9</accession>
<feature type="compositionally biased region" description="Basic and acidic residues" evidence="1">
    <location>
        <begin position="1"/>
        <end position="24"/>
    </location>
</feature>
<dbReference type="EMBL" id="JATAAI010000016">
    <property type="protein sequence ID" value="KAK1740034.1"/>
    <property type="molecule type" value="Genomic_DNA"/>
</dbReference>
<feature type="region of interest" description="Disordered" evidence="1">
    <location>
        <begin position="1"/>
        <end position="39"/>
    </location>
</feature>
<organism evidence="2 3">
    <name type="scientific">Skeletonema marinoi</name>
    <dbReference type="NCBI Taxonomy" id="267567"/>
    <lineage>
        <taxon>Eukaryota</taxon>
        <taxon>Sar</taxon>
        <taxon>Stramenopiles</taxon>
        <taxon>Ochrophyta</taxon>
        <taxon>Bacillariophyta</taxon>
        <taxon>Coscinodiscophyceae</taxon>
        <taxon>Thalassiosirophycidae</taxon>
        <taxon>Thalassiosirales</taxon>
        <taxon>Skeletonemataceae</taxon>
        <taxon>Skeletonema</taxon>
        <taxon>Skeletonema marinoi-dohrnii complex</taxon>
    </lineage>
</organism>
<gene>
    <name evidence="2" type="ORF">QTG54_008984</name>
</gene>
<protein>
    <submittedName>
        <fullName evidence="2">Uncharacterized protein</fullName>
    </submittedName>
</protein>
<evidence type="ECO:0000313" key="2">
    <source>
        <dbReference type="EMBL" id="KAK1740034.1"/>
    </source>
</evidence>
<keyword evidence="3" id="KW-1185">Reference proteome</keyword>
<dbReference type="AlphaFoldDB" id="A0AAD8Y5E9"/>
<evidence type="ECO:0000313" key="3">
    <source>
        <dbReference type="Proteomes" id="UP001224775"/>
    </source>
</evidence>
<feature type="compositionally biased region" description="Low complexity" evidence="1">
    <location>
        <begin position="81"/>
        <end position="93"/>
    </location>
</feature>
<evidence type="ECO:0000256" key="1">
    <source>
        <dbReference type="SAM" id="MobiDB-lite"/>
    </source>
</evidence>